<dbReference type="PROSITE" id="PS50972">
    <property type="entry name" value="PTERIN_BINDING"/>
    <property type="match status" value="1"/>
</dbReference>
<dbReference type="InterPro" id="IPR035907">
    <property type="entry name" value="Hppk_sf"/>
</dbReference>
<dbReference type="Gene3D" id="3.30.70.560">
    <property type="entry name" value="7,8-Dihydro-6-hydroxymethylpterin-pyrophosphokinase HPPK"/>
    <property type="match status" value="1"/>
</dbReference>
<keyword evidence="5" id="KW-0418">Kinase</keyword>
<dbReference type="Proteomes" id="UP000310158">
    <property type="component" value="Unassembled WGS sequence"/>
</dbReference>
<protein>
    <recommendedName>
        <fullName evidence="2">2-amino-4-hydroxy-6-hydroxymethyldihydropteridine diphosphokinase</fullName>
        <ecNumber evidence="2">2.7.6.3</ecNumber>
    </recommendedName>
</protein>
<dbReference type="Pfam" id="PF00809">
    <property type="entry name" value="Pterin_bind"/>
    <property type="match status" value="2"/>
</dbReference>
<dbReference type="CDD" id="cd00483">
    <property type="entry name" value="HPPK"/>
    <property type="match status" value="1"/>
</dbReference>
<dbReference type="EMBL" id="SGPL01000061">
    <property type="protein sequence ID" value="THH18882.1"/>
    <property type="molecule type" value="Genomic_DNA"/>
</dbReference>
<keyword evidence="4" id="KW-0547">Nucleotide-binding</keyword>
<reference evidence="9 10" key="1">
    <citation type="submission" date="2019-02" db="EMBL/GenBank/DDBJ databases">
        <title>Genome sequencing of the rare red list fungi Bondarzewia mesenterica.</title>
        <authorList>
            <person name="Buettner E."/>
            <person name="Kellner H."/>
        </authorList>
    </citation>
    <scope>NUCLEOTIDE SEQUENCE [LARGE SCALE GENOMIC DNA]</scope>
    <source>
        <strain evidence="9 10">DSM 108281</strain>
    </source>
</reference>
<evidence type="ECO:0000313" key="10">
    <source>
        <dbReference type="Proteomes" id="UP000310158"/>
    </source>
</evidence>
<sequence>MLMHLEQKVEESSFISVEALASLVAQNTLLHTGQERDVVRVRAAKPKALVFAEAAEVEIVRTLRDYQSEAGQDNSTNVLSIPNASASTGPLLSKQQDVPVMRAPALVDLLSGIATEPLPKHTAAIALGSNLGDRFANIELALRLLEDTTRFPQDGSPMHKVSVVDTSFMYESAPMYVTDQPNFINCACIVKTNMSPLHLLRHLKVIEAAVGRVPTIRNGPRAIDLDILTYDDVVFDSRIESERATFNNLQSQLVIPHPRIAEREFVLRPLDDMVPNYVHPVYKKSIRELLAKVTAAQPPDTLAMNKVMPFPHYPHAPSPESSSENVLPSVPPTATYWAFSPLTTPPNQVSAPRKTRIMATLNATPDSFSDGSTHNTLDTALEYTKSSVAAGAEIIDIGGYSTRPGAAYVSPEEETHRIVPIIEQIRNLSEPATSGVLISVDTFRHDVARAAVLAGANCINDVYAFTGPTYPLDKEAAAHLLQMRRAARELAVPVVLMHSRGDAGSNKDYSAYGYANTGNKRDFAVLEGVALELGEKVEAIQEPRFCPVDGEQNVLREYPQLVGASRKSFLEAVLACKDEEGTYAGRSVPPMGRGWATAAAVACAVQQGAAVIRVHDALEQGDVTRISNALWG</sequence>
<evidence type="ECO:0000256" key="7">
    <source>
        <dbReference type="ARBA" id="ARBA00022909"/>
    </source>
</evidence>
<evidence type="ECO:0000256" key="3">
    <source>
        <dbReference type="ARBA" id="ARBA00022679"/>
    </source>
</evidence>
<dbReference type="PROSITE" id="PS00794">
    <property type="entry name" value="HPPK"/>
    <property type="match status" value="1"/>
</dbReference>
<dbReference type="Pfam" id="PF01288">
    <property type="entry name" value="HPPK"/>
    <property type="match status" value="1"/>
</dbReference>
<evidence type="ECO:0000256" key="1">
    <source>
        <dbReference type="ARBA" id="ARBA00005051"/>
    </source>
</evidence>
<dbReference type="GO" id="GO:0003848">
    <property type="term" value="F:2-amino-4-hydroxy-6-hydroxymethyldihydropteridine diphosphokinase activity"/>
    <property type="evidence" value="ECO:0007669"/>
    <property type="project" value="UniProtKB-EC"/>
</dbReference>
<dbReference type="EC" id="2.7.6.3" evidence="2"/>
<dbReference type="UniPathway" id="UPA00077">
    <property type="reaction ID" value="UER00155"/>
</dbReference>
<dbReference type="InterPro" id="IPR043133">
    <property type="entry name" value="GTP-CH-I_C/QueF"/>
</dbReference>
<evidence type="ECO:0000256" key="4">
    <source>
        <dbReference type="ARBA" id="ARBA00022741"/>
    </source>
</evidence>
<proteinExistence type="predicted"/>
<dbReference type="GO" id="GO:0004156">
    <property type="term" value="F:dihydropteroate synthase activity"/>
    <property type="evidence" value="ECO:0007669"/>
    <property type="project" value="TreeGrafter"/>
</dbReference>
<dbReference type="AlphaFoldDB" id="A0A4S4M1N3"/>
<dbReference type="InterPro" id="IPR045031">
    <property type="entry name" value="DHP_synth-like"/>
</dbReference>
<evidence type="ECO:0000259" key="8">
    <source>
        <dbReference type="PROSITE" id="PS50972"/>
    </source>
</evidence>
<dbReference type="SUPFAM" id="SSF55083">
    <property type="entry name" value="6-hydroxymethyl-7,8-dihydropterin pyrophosphokinase, HPPK"/>
    <property type="match status" value="1"/>
</dbReference>
<dbReference type="OrthoDB" id="615426at2759"/>
<dbReference type="InterPro" id="IPR000489">
    <property type="entry name" value="Pterin-binding_dom"/>
</dbReference>
<keyword evidence="7" id="KW-0289">Folate biosynthesis</keyword>
<dbReference type="SUPFAM" id="SSF51717">
    <property type="entry name" value="Dihydropteroate synthetase-like"/>
    <property type="match status" value="1"/>
</dbReference>
<keyword evidence="10" id="KW-1185">Reference proteome</keyword>
<dbReference type="PANTHER" id="PTHR20941">
    <property type="entry name" value="FOLATE SYNTHESIS PROTEINS"/>
    <property type="match status" value="1"/>
</dbReference>
<keyword evidence="6" id="KW-0067">ATP-binding</keyword>
<dbReference type="PROSITE" id="PS00793">
    <property type="entry name" value="DHPS_2"/>
    <property type="match status" value="1"/>
</dbReference>
<comment type="caution">
    <text evidence="9">The sequence shown here is derived from an EMBL/GenBank/DDBJ whole genome shotgun (WGS) entry which is preliminary data.</text>
</comment>
<gene>
    <name evidence="9" type="ORF">EW146_g2177</name>
</gene>
<evidence type="ECO:0000256" key="6">
    <source>
        <dbReference type="ARBA" id="ARBA00022840"/>
    </source>
</evidence>
<accession>A0A4S4M1N3</accession>
<dbReference type="InterPro" id="IPR011005">
    <property type="entry name" value="Dihydropteroate_synth-like_sf"/>
</dbReference>
<dbReference type="Gene3D" id="3.20.20.20">
    <property type="entry name" value="Dihydropteroate synthase-like"/>
    <property type="match status" value="2"/>
</dbReference>
<dbReference type="InterPro" id="IPR000550">
    <property type="entry name" value="Hppk"/>
</dbReference>
<dbReference type="GO" id="GO:0016301">
    <property type="term" value="F:kinase activity"/>
    <property type="evidence" value="ECO:0007669"/>
    <property type="project" value="UniProtKB-KW"/>
</dbReference>
<dbReference type="PANTHER" id="PTHR20941:SF1">
    <property type="entry name" value="FOLIC ACID SYNTHESIS PROTEIN FOL1"/>
    <property type="match status" value="1"/>
</dbReference>
<dbReference type="NCBIfam" id="TIGR01498">
    <property type="entry name" value="folK"/>
    <property type="match status" value="1"/>
</dbReference>
<keyword evidence="3" id="KW-0808">Transferase</keyword>
<dbReference type="GO" id="GO:0046656">
    <property type="term" value="P:folic acid biosynthetic process"/>
    <property type="evidence" value="ECO:0007669"/>
    <property type="project" value="UniProtKB-KW"/>
</dbReference>
<comment type="pathway">
    <text evidence="1">Cofactor biosynthesis; tetrahydrofolate biosynthesis; 2-amino-4-hydroxy-6-hydroxymethyl-7,8-dihydropteridine diphosphate from 7,8-dihydroneopterin triphosphate: step 4/4.</text>
</comment>
<dbReference type="GO" id="GO:0046654">
    <property type="term" value="P:tetrahydrofolate biosynthetic process"/>
    <property type="evidence" value="ECO:0007669"/>
    <property type="project" value="UniProtKB-UniPathway"/>
</dbReference>
<evidence type="ECO:0000313" key="9">
    <source>
        <dbReference type="EMBL" id="THH18882.1"/>
    </source>
</evidence>
<evidence type="ECO:0000256" key="5">
    <source>
        <dbReference type="ARBA" id="ARBA00022777"/>
    </source>
</evidence>
<dbReference type="GO" id="GO:0005524">
    <property type="term" value="F:ATP binding"/>
    <property type="evidence" value="ECO:0007669"/>
    <property type="project" value="UniProtKB-KW"/>
</dbReference>
<dbReference type="Gene3D" id="3.30.1130.10">
    <property type="match status" value="1"/>
</dbReference>
<dbReference type="GO" id="GO:0005740">
    <property type="term" value="C:mitochondrial envelope"/>
    <property type="evidence" value="ECO:0007669"/>
    <property type="project" value="TreeGrafter"/>
</dbReference>
<organism evidence="9 10">
    <name type="scientific">Bondarzewia mesenterica</name>
    <dbReference type="NCBI Taxonomy" id="1095465"/>
    <lineage>
        <taxon>Eukaryota</taxon>
        <taxon>Fungi</taxon>
        <taxon>Dikarya</taxon>
        <taxon>Basidiomycota</taxon>
        <taxon>Agaricomycotina</taxon>
        <taxon>Agaricomycetes</taxon>
        <taxon>Russulales</taxon>
        <taxon>Bondarzewiaceae</taxon>
        <taxon>Bondarzewia</taxon>
    </lineage>
</organism>
<name>A0A4S4M1N3_9AGAM</name>
<evidence type="ECO:0000256" key="2">
    <source>
        <dbReference type="ARBA" id="ARBA00013253"/>
    </source>
</evidence>
<feature type="domain" description="Pterin-binding" evidence="8">
    <location>
        <begin position="355"/>
        <end position="625"/>
    </location>
</feature>